<evidence type="ECO:0000313" key="2">
    <source>
        <dbReference type="Proteomes" id="UP001432322"/>
    </source>
</evidence>
<reference evidence="1" key="1">
    <citation type="submission" date="2023-10" db="EMBL/GenBank/DDBJ databases">
        <title>Genome assembly of Pristionchus species.</title>
        <authorList>
            <person name="Yoshida K."/>
            <person name="Sommer R.J."/>
        </authorList>
    </citation>
    <scope>NUCLEOTIDE SEQUENCE</scope>
    <source>
        <strain evidence="1">RS5133</strain>
    </source>
</reference>
<keyword evidence="2" id="KW-1185">Reference proteome</keyword>
<dbReference type="AlphaFoldDB" id="A0AAV5WAG1"/>
<dbReference type="Proteomes" id="UP001432322">
    <property type="component" value="Unassembled WGS sequence"/>
</dbReference>
<dbReference type="EMBL" id="BTSY01000005">
    <property type="protein sequence ID" value="GMT27390.1"/>
    <property type="molecule type" value="Genomic_DNA"/>
</dbReference>
<accession>A0AAV5WAG1</accession>
<gene>
    <name evidence="1" type="ORF">PFISCL1PPCAC_18687</name>
</gene>
<evidence type="ECO:0008006" key="3">
    <source>
        <dbReference type="Google" id="ProtNLM"/>
    </source>
</evidence>
<protein>
    <recommendedName>
        <fullName evidence="3">RING-type domain-containing protein</fullName>
    </recommendedName>
</protein>
<name>A0AAV5WAG1_9BILA</name>
<proteinExistence type="predicted"/>
<sequence length="214" mass="24037">MVVCKLPKCSNLAAIPDGAVCDLHSVSHKAKLHDGSTASLSMQCVFCVVSWNHKSHPYARIENVPELEPTMSAGVDQEVLSEGRLTTAYPFHLSMVTEVEMTSMLSNLFSCCNGRVQFGAHDPTVRPCLLDCSHVVCSECWKTAKRTGVCPRCNERRPGSNNHKREVIDLQVILRRNLSLDYNVCAVREKLHHTNFMYDQRGNRVCTFCIVRNK</sequence>
<evidence type="ECO:0000313" key="1">
    <source>
        <dbReference type="EMBL" id="GMT27390.1"/>
    </source>
</evidence>
<comment type="caution">
    <text evidence="1">The sequence shown here is derived from an EMBL/GenBank/DDBJ whole genome shotgun (WGS) entry which is preliminary data.</text>
</comment>
<organism evidence="1 2">
    <name type="scientific">Pristionchus fissidentatus</name>
    <dbReference type="NCBI Taxonomy" id="1538716"/>
    <lineage>
        <taxon>Eukaryota</taxon>
        <taxon>Metazoa</taxon>
        <taxon>Ecdysozoa</taxon>
        <taxon>Nematoda</taxon>
        <taxon>Chromadorea</taxon>
        <taxon>Rhabditida</taxon>
        <taxon>Rhabditina</taxon>
        <taxon>Diplogasteromorpha</taxon>
        <taxon>Diplogasteroidea</taxon>
        <taxon>Neodiplogasteridae</taxon>
        <taxon>Pristionchus</taxon>
    </lineage>
</organism>